<reference evidence="5" key="1">
    <citation type="submission" date="2015-02" db="EMBL/GenBank/DDBJ databases">
        <title>Genome sequencing for Strongylocentrotus purpuratus.</title>
        <authorList>
            <person name="Murali S."/>
            <person name="Liu Y."/>
            <person name="Vee V."/>
            <person name="English A."/>
            <person name="Wang M."/>
            <person name="Skinner E."/>
            <person name="Han Y."/>
            <person name="Muzny D.M."/>
            <person name="Worley K.C."/>
            <person name="Gibbs R.A."/>
        </authorList>
    </citation>
    <scope>NUCLEOTIDE SEQUENCE</scope>
</reference>
<dbReference type="GeneID" id="580499"/>
<organism evidence="4 5">
    <name type="scientific">Strongylocentrotus purpuratus</name>
    <name type="common">Purple sea urchin</name>
    <dbReference type="NCBI Taxonomy" id="7668"/>
    <lineage>
        <taxon>Eukaryota</taxon>
        <taxon>Metazoa</taxon>
        <taxon>Echinodermata</taxon>
        <taxon>Eleutherozoa</taxon>
        <taxon>Echinozoa</taxon>
        <taxon>Echinoidea</taxon>
        <taxon>Euechinoidea</taxon>
        <taxon>Echinacea</taxon>
        <taxon>Camarodonta</taxon>
        <taxon>Echinidea</taxon>
        <taxon>Strongylocentrotidae</taxon>
        <taxon>Strongylocentrotus</taxon>
    </lineage>
</organism>
<evidence type="ECO:0000256" key="1">
    <source>
        <dbReference type="SAM" id="Phobius"/>
    </source>
</evidence>
<proteinExistence type="predicted"/>
<dbReference type="PANTHER" id="PTHR36902:SF1">
    <property type="entry name" value="ENRICHED IN SURFACE-LABELED PROTEOME PROTEIN 9"/>
    <property type="match status" value="1"/>
</dbReference>
<dbReference type="OrthoDB" id="5983572at2759"/>
<sequence length="646" mass="72134">MASSLKLHLVTLIAVVIVVVQAAPDLGVCDPSNYTYPYDGPPLPTLPSQYRLKVEVNIVNKGYSFILEEFYDAVNNRGASISHRGDNSTHYTSYDYGLNQTVEVTTDHASGTSSCNVRDFGRFSLFGFHIENGTGHINGTDAIFRFGEEFNETYMGVATVRGIPANHWQRCIYNPDSNHTFRLDFYFSNASFHLQSGPNAIPLRATINGSGISRRTQEKYNFYHNYEYLEVEPGPVTMERAFEPPLGVVCPGYKRVKKFPDFPKVFGVNIESVIPSYQRIHYSREYYNYPANLFAYIYEPWGNSSGNATMVREVHDFNAGLAYKFEYGTDQCTIGPIPVDSFFRDTESPDGIHVSLKSPNSFILHNQSSWIYEGNTTLDDIDAEAWITAGQRVNGSSVWNFTMEYFFARGNWTGGTNKSGLVHQMPLLFRFTGKNASTNFTFRMNQKLIHFTYQLSDHFFDVHLCYNEEDSRSMAVEIIGVDIRKNYIENNTHNFYAAVQHTIANVSGLPASRIGNVYAAEGVEEILIIYFDMLGLPPVKGNAVNPKVGPDLATALVTLEERVLQVNPIRINFTKDGKDVGVIIARGSLRFDFHPPSDDGHEGVGTGTAAGIGIAMFLLGAVIASLIAFVYVKRVLAPPVPYGVQD</sequence>
<dbReference type="InParanoid" id="A0A7M7NB92"/>
<dbReference type="InterPro" id="IPR058831">
    <property type="entry name" value="LolA-like_dom_2nd"/>
</dbReference>
<name>A0A7M7NB92_STRPU</name>
<feature type="chain" id="PRO_5029833819" description="LolA-like domain-containing protein" evidence="2">
    <location>
        <begin position="23"/>
        <end position="646"/>
    </location>
</feature>
<keyword evidence="1" id="KW-0812">Transmembrane</keyword>
<protein>
    <recommendedName>
        <fullName evidence="3">LolA-like domain-containing protein</fullName>
    </recommendedName>
</protein>
<dbReference type="EnsemblMetazoa" id="XM_030978061">
    <property type="protein sequence ID" value="XP_030833921"/>
    <property type="gene ID" value="LOC580499"/>
</dbReference>
<feature type="domain" description="LolA-like" evidence="3">
    <location>
        <begin position="41"/>
        <end position="230"/>
    </location>
</feature>
<dbReference type="Pfam" id="PF25898">
    <property type="entry name" value="LolA_2nd_metazoa"/>
    <property type="match status" value="2"/>
</dbReference>
<evidence type="ECO:0000259" key="3">
    <source>
        <dbReference type="Pfam" id="PF25898"/>
    </source>
</evidence>
<evidence type="ECO:0000313" key="5">
    <source>
        <dbReference type="Proteomes" id="UP000007110"/>
    </source>
</evidence>
<dbReference type="PANTHER" id="PTHR36902">
    <property type="entry name" value="ENRICHED IN SURFACE-LABELED PROTEOME PROTEIN 9"/>
    <property type="match status" value="1"/>
</dbReference>
<reference evidence="4" key="2">
    <citation type="submission" date="2021-01" db="UniProtKB">
        <authorList>
            <consortium name="EnsemblMetazoa"/>
        </authorList>
    </citation>
    <scope>IDENTIFICATION</scope>
</reference>
<dbReference type="RefSeq" id="XP_030833921.1">
    <property type="nucleotide sequence ID" value="XM_030978061.1"/>
</dbReference>
<dbReference type="OMA" id="GPWNTIR"/>
<dbReference type="Proteomes" id="UP000007110">
    <property type="component" value="Unassembled WGS sequence"/>
</dbReference>
<dbReference type="AlphaFoldDB" id="A0A7M7NB92"/>
<keyword evidence="2" id="KW-0732">Signal</keyword>
<dbReference type="KEGG" id="spu:580499"/>
<feature type="transmembrane region" description="Helical" evidence="1">
    <location>
        <begin position="609"/>
        <end position="632"/>
    </location>
</feature>
<keyword evidence="1" id="KW-1133">Transmembrane helix</keyword>
<evidence type="ECO:0000256" key="2">
    <source>
        <dbReference type="SAM" id="SignalP"/>
    </source>
</evidence>
<evidence type="ECO:0000313" key="4">
    <source>
        <dbReference type="EnsemblMetazoa" id="XP_030833921"/>
    </source>
</evidence>
<keyword evidence="1" id="KW-0472">Membrane</keyword>
<keyword evidence="5" id="KW-1185">Reference proteome</keyword>
<feature type="domain" description="LolA-like" evidence="3">
    <location>
        <begin position="245"/>
        <end position="466"/>
    </location>
</feature>
<accession>A0A7M7NB92</accession>
<feature type="signal peptide" evidence="2">
    <location>
        <begin position="1"/>
        <end position="22"/>
    </location>
</feature>